<protein>
    <recommendedName>
        <fullName evidence="4">SUN domain-containing protein</fullName>
    </recommendedName>
</protein>
<evidence type="ECO:0008006" key="4">
    <source>
        <dbReference type="Google" id="ProtNLM"/>
    </source>
</evidence>
<feature type="region of interest" description="Disordered" evidence="1">
    <location>
        <begin position="317"/>
        <end position="339"/>
    </location>
</feature>
<sequence length="633" mass="69749">MEQQKQKQPSDSSPPPQPAIRRDNNISTRQINLSASTPLRPSTPPPSSQTSPNLWASEPTLRFPRPQGNTKLASWVSSSNPDIMHSEPTDDSGLAESTYEIISAANTDTEEQDDQYTESISESVGSLDFHRPDDVHSLAGTEHTYDEEESVPDDDDSYRAETPFQDEDDEEDDEEEDDMHEDTIMASQTSDAAVESLSDSEHEARSRCSLEYTQQSLGTPSLPTPEASRVLVAPPPKGFKANWNKKVKRFWEIETQIKDYVMEAASAALPGCMFILTFALILQLVHTPKQVPSVVPEASPIIAITTTTTTFTTTAAYSPTSTGTSTSTSTSTSSIIQPSPSSAGAVGLIPVGDVVSDEWLFGANKPAISFTVQSQHDILVHIPRKIKNTWQTKSCLTLTAKRDDTLVDTTMSSVDEGIIVKFAKKDVHGVVTLFLEATCRPKVHKVVKVHFGKGIMEGALEMTKSLAQDLSKLVPATAQEAERRLADAKRSLDSVCQNVCQNVQSASESVAKNVGATISETRQNLEDIASEAITQVKAAQQQVSDQLSEQLSKVQDFQNTLQLQLLDAQISAKLWWLQATGRQEEREDYQRKAKTFVAKKQAAAIEQSRVRRHLFEEQPAKPVPRPWWSRNKA</sequence>
<evidence type="ECO:0000313" key="2">
    <source>
        <dbReference type="EMBL" id="KAK5994543.1"/>
    </source>
</evidence>
<dbReference type="Proteomes" id="UP001338125">
    <property type="component" value="Unassembled WGS sequence"/>
</dbReference>
<proteinExistence type="predicted"/>
<reference evidence="2 3" key="1">
    <citation type="submission" date="2024-01" db="EMBL/GenBank/DDBJ databases">
        <title>Complete genome of Cladobotryum mycophilum ATHUM6906.</title>
        <authorList>
            <person name="Christinaki A.C."/>
            <person name="Myridakis A.I."/>
            <person name="Kouvelis V.N."/>
        </authorList>
    </citation>
    <scope>NUCLEOTIDE SEQUENCE [LARGE SCALE GENOMIC DNA]</scope>
    <source>
        <strain evidence="2 3">ATHUM6906</strain>
    </source>
</reference>
<comment type="caution">
    <text evidence="2">The sequence shown here is derived from an EMBL/GenBank/DDBJ whole genome shotgun (WGS) entry which is preliminary data.</text>
</comment>
<feature type="compositionally biased region" description="Polar residues" evidence="1">
    <location>
        <begin position="211"/>
        <end position="221"/>
    </location>
</feature>
<feature type="region of interest" description="Disordered" evidence="1">
    <location>
        <begin position="1"/>
        <end position="229"/>
    </location>
</feature>
<gene>
    <name evidence="2" type="ORF">PT974_05021</name>
</gene>
<evidence type="ECO:0000313" key="3">
    <source>
        <dbReference type="Proteomes" id="UP001338125"/>
    </source>
</evidence>
<feature type="compositionally biased region" description="Polar residues" evidence="1">
    <location>
        <begin position="67"/>
        <end position="81"/>
    </location>
</feature>
<evidence type="ECO:0000256" key="1">
    <source>
        <dbReference type="SAM" id="MobiDB-lite"/>
    </source>
</evidence>
<keyword evidence="3" id="KW-1185">Reference proteome</keyword>
<feature type="compositionally biased region" description="Acidic residues" evidence="1">
    <location>
        <begin position="164"/>
        <end position="180"/>
    </location>
</feature>
<feature type="compositionally biased region" description="Basic and acidic residues" evidence="1">
    <location>
        <begin position="199"/>
        <end position="208"/>
    </location>
</feature>
<accession>A0ABR0SQU4</accession>
<feature type="compositionally biased region" description="Acidic residues" evidence="1">
    <location>
        <begin position="145"/>
        <end position="156"/>
    </location>
</feature>
<organism evidence="2 3">
    <name type="scientific">Cladobotryum mycophilum</name>
    <dbReference type="NCBI Taxonomy" id="491253"/>
    <lineage>
        <taxon>Eukaryota</taxon>
        <taxon>Fungi</taxon>
        <taxon>Dikarya</taxon>
        <taxon>Ascomycota</taxon>
        <taxon>Pezizomycotina</taxon>
        <taxon>Sordariomycetes</taxon>
        <taxon>Hypocreomycetidae</taxon>
        <taxon>Hypocreales</taxon>
        <taxon>Hypocreaceae</taxon>
        <taxon>Cladobotryum</taxon>
    </lineage>
</organism>
<dbReference type="Gene3D" id="1.20.120.20">
    <property type="entry name" value="Apolipoprotein"/>
    <property type="match status" value="1"/>
</dbReference>
<name>A0ABR0SQU4_9HYPO</name>
<dbReference type="EMBL" id="JAVFKD010000010">
    <property type="protein sequence ID" value="KAK5994543.1"/>
    <property type="molecule type" value="Genomic_DNA"/>
</dbReference>